<evidence type="ECO:0000313" key="3">
    <source>
        <dbReference type="Proteomes" id="UP001501638"/>
    </source>
</evidence>
<proteinExistence type="predicted"/>
<reference evidence="2 3" key="1">
    <citation type="journal article" date="2019" name="Int. J. Syst. Evol. Microbiol.">
        <title>The Global Catalogue of Microorganisms (GCM) 10K type strain sequencing project: providing services to taxonomists for standard genome sequencing and annotation.</title>
        <authorList>
            <consortium name="The Broad Institute Genomics Platform"/>
            <consortium name="The Broad Institute Genome Sequencing Center for Infectious Disease"/>
            <person name="Wu L."/>
            <person name="Ma J."/>
        </authorList>
    </citation>
    <scope>NUCLEOTIDE SEQUENCE [LARGE SCALE GENOMIC DNA]</scope>
    <source>
        <strain evidence="2 3">JCM 6305</strain>
    </source>
</reference>
<name>A0ABN3JY36_9ACTN</name>
<feature type="domain" description="N-acetyltransferase" evidence="1">
    <location>
        <begin position="7"/>
        <end position="161"/>
    </location>
</feature>
<dbReference type="Gene3D" id="3.40.630.30">
    <property type="match status" value="1"/>
</dbReference>
<protein>
    <submittedName>
        <fullName evidence="2">GNAT family N-acetyltransferase</fullName>
    </submittedName>
</protein>
<organism evidence="2 3">
    <name type="scientific">Streptomyces macrosporus</name>
    <dbReference type="NCBI Taxonomy" id="44032"/>
    <lineage>
        <taxon>Bacteria</taxon>
        <taxon>Bacillati</taxon>
        <taxon>Actinomycetota</taxon>
        <taxon>Actinomycetes</taxon>
        <taxon>Kitasatosporales</taxon>
        <taxon>Streptomycetaceae</taxon>
        <taxon>Streptomyces</taxon>
    </lineage>
</organism>
<evidence type="ECO:0000259" key="1">
    <source>
        <dbReference type="PROSITE" id="PS51186"/>
    </source>
</evidence>
<dbReference type="Proteomes" id="UP001501638">
    <property type="component" value="Unassembled WGS sequence"/>
</dbReference>
<sequence length="179" mass="18898">MARMNNPVIRTAVVPVSEVFDLRWEVLRPGLPRESAVFPEDAGPDTFHIAAYAGDAPAVLGCGTFFPDPLPDAEPGSAAAASAYRFRGMASAPAARGRGFGAAVLRAGTAEAAARGARVLWCNGRTVARGFYEHHGFTVRGEEFVIEGVGPHHVFVREIVREIVGEIGDAGEKGEAAAR</sequence>
<dbReference type="SUPFAM" id="SSF55729">
    <property type="entry name" value="Acyl-CoA N-acyltransferases (Nat)"/>
    <property type="match status" value="1"/>
</dbReference>
<dbReference type="InterPro" id="IPR000182">
    <property type="entry name" value="GNAT_dom"/>
</dbReference>
<dbReference type="InterPro" id="IPR016181">
    <property type="entry name" value="Acyl_CoA_acyltransferase"/>
</dbReference>
<accession>A0ABN3JY36</accession>
<comment type="caution">
    <text evidence="2">The sequence shown here is derived from an EMBL/GenBank/DDBJ whole genome shotgun (WGS) entry which is preliminary data.</text>
</comment>
<dbReference type="EMBL" id="BAAASZ010000020">
    <property type="protein sequence ID" value="GAA2441314.1"/>
    <property type="molecule type" value="Genomic_DNA"/>
</dbReference>
<keyword evidence="3" id="KW-1185">Reference proteome</keyword>
<gene>
    <name evidence="2" type="ORF">GCM10010405_25900</name>
</gene>
<dbReference type="Pfam" id="PF00583">
    <property type="entry name" value="Acetyltransf_1"/>
    <property type="match status" value="1"/>
</dbReference>
<evidence type="ECO:0000313" key="2">
    <source>
        <dbReference type="EMBL" id="GAA2441314.1"/>
    </source>
</evidence>
<dbReference type="PROSITE" id="PS51186">
    <property type="entry name" value="GNAT"/>
    <property type="match status" value="1"/>
</dbReference>